<reference evidence="2 3" key="1">
    <citation type="submission" date="2019-01" db="EMBL/GenBank/DDBJ databases">
        <authorList>
            <person name="Chen W.-M."/>
        </authorList>
    </citation>
    <scope>NUCLEOTIDE SEQUENCE [LARGE SCALE GENOMIC DNA]</scope>
    <source>
        <strain evidence="2 3">CCP-6</strain>
    </source>
</reference>
<dbReference type="Proteomes" id="UP000282957">
    <property type="component" value="Unassembled WGS sequence"/>
</dbReference>
<keyword evidence="1" id="KW-0812">Transmembrane</keyword>
<evidence type="ECO:0000256" key="1">
    <source>
        <dbReference type="SAM" id="Phobius"/>
    </source>
</evidence>
<gene>
    <name evidence="2" type="ORF">EOD42_13940</name>
</gene>
<proteinExistence type="predicted"/>
<name>A0A437MF21_9PROT</name>
<feature type="transmembrane region" description="Helical" evidence="1">
    <location>
        <begin position="57"/>
        <end position="79"/>
    </location>
</feature>
<feature type="transmembrane region" description="Helical" evidence="1">
    <location>
        <begin position="21"/>
        <end position="45"/>
    </location>
</feature>
<dbReference type="EMBL" id="SACL01000004">
    <property type="protein sequence ID" value="RVT96212.1"/>
    <property type="molecule type" value="Genomic_DNA"/>
</dbReference>
<evidence type="ECO:0000313" key="2">
    <source>
        <dbReference type="EMBL" id="RVT96212.1"/>
    </source>
</evidence>
<comment type="caution">
    <text evidence="2">The sequence shown here is derived from an EMBL/GenBank/DDBJ whole genome shotgun (WGS) entry which is preliminary data.</text>
</comment>
<keyword evidence="3" id="KW-1185">Reference proteome</keyword>
<keyword evidence="1" id="KW-0472">Membrane</keyword>
<dbReference type="RefSeq" id="WP_127788145.1">
    <property type="nucleotide sequence ID" value="NZ_SACL01000004.1"/>
</dbReference>
<organism evidence="2 3">
    <name type="scientific">Rhodovarius crocodyli</name>
    <dbReference type="NCBI Taxonomy" id="1979269"/>
    <lineage>
        <taxon>Bacteria</taxon>
        <taxon>Pseudomonadati</taxon>
        <taxon>Pseudomonadota</taxon>
        <taxon>Alphaproteobacteria</taxon>
        <taxon>Acetobacterales</taxon>
        <taxon>Roseomonadaceae</taxon>
        <taxon>Rhodovarius</taxon>
    </lineage>
</organism>
<keyword evidence="1" id="KW-1133">Transmembrane helix</keyword>
<evidence type="ECO:0000313" key="3">
    <source>
        <dbReference type="Proteomes" id="UP000282957"/>
    </source>
</evidence>
<protein>
    <submittedName>
        <fullName evidence="2">Uncharacterized protein</fullName>
    </submittedName>
</protein>
<accession>A0A437MF21</accession>
<sequence length="82" mass="8227">MSGASKKVTLKRLGRATAQATGLALCAATAVFAAGLGLQVLVALLTSLQWGSGADAWMVGVAIMAMFPGGIAGFVLEFANDL</sequence>
<dbReference type="AlphaFoldDB" id="A0A437MF21"/>